<gene>
    <name evidence="1" type="ORF">COW24_02445</name>
</gene>
<organism evidence="1 2">
    <name type="scientific">Candidatus Kerfeldbacteria bacterium CG15_BIG_FIL_POST_REV_8_21_14_020_45_12</name>
    <dbReference type="NCBI Taxonomy" id="2014247"/>
    <lineage>
        <taxon>Bacteria</taxon>
        <taxon>Candidatus Kerfeldiibacteriota</taxon>
    </lineage>
</organism>
<protein>
    <submittedName>
        <fullName evidence="1">Uncharacterized protein</fullName>
    </submittedName>
</protein>
<dbReference type="EMBL" id="PFGC01000031">
    <property type="protein sequence ID" value="PIW36998.1"/>
    <property type="molecule type" value="Genomic_DNA"/>
</dbReference>
<dbReference type="Proteomes" id="UP000230292">
    <property type="component" value="Unassembled WGS sequence"/>
</dbReference>
<evidence type="ECO:0000313" key="2">
    <source>
        <dbReference type="Proteomes" id="UP000230292"/>
    </source>
</evidence>
<name>A0A2M7H439_9BACT</name>
<proteinExistence type="predicted"/>
<dbReference type="AlphaFoldDB" id="A0A2M7H439"/>
<reference evidence="1 2" key="1">
    <citation type="submission" date="2017-09" db="EMBL/GenBank/DDBJ databases">
        <title>Depth-based differentiation of microbial function through sediment-hosted aquifers and enrichment of novel symbionts in the deep terrestrial subsurface.</title>
        <authorList>
            <person name="Probst A.J."/>
            <person name="Ladd B."/>
            <person name="Jarett J.K."/>
            <person name="Geller-Mcgrath D.E."/>
            <person name="Sieber C.M."/>
            <person name="Emerson J.B."/>
            <person name="Anantharaman K."/>
            <person name="Thomas B.C."/>
            <person name="Malmstrom R."/>
            <person name="Stieglmeier M."/>
            <person name="Klingl A."/>
            <person name="Woyke T."/>
            <person name="Ryan C.M."/>
            <person name="Banfield J.F."/>
        </authorList>
    </citation>
    <scope>NUCLEOTIDE SEQUENCE [LARGE SCALE GENOMIC DNA]</scope>
    <source>
        <strain evidence="1">CG15_BIG_FIL_POST_REV_8_21_14_020_45_12</strain>
    </source>
</reference>
<evidence type="ECO:0000313" key="1">
    <source>
        <dbReference type="EMBL" id="PIW36998.1"/>
    </source>
</evidence>
<accession>A0A2M7H439</accession>
<sequence>MASRRRTSREAPPSREVTPEKVYYFEPNFERIGVIGLPEDIRTDEDLTEALMLENSIYSATPEFARKHGGRLAHAFLDQIPDWYVEEAIAKGLLPNIDVRVHRNLQPGDFPAYPGWHCDGELRETYFSQPDLDRTPVSRHVTGVLSNQYFRHGVVTNPEFLVNPYAFQTKPQSSEHMLWGMIDEELRTGQPKETTVMRDGELMMFDSRSLHRVMPAQIQGARLFFRLSQWHKPNLGDGGLLAKQDQLYRIWRPREVGTETQRARFEPSVTVIERREGVISIADLEKEYAFENASADFVETHGGPLAKELLSRVPSSFYEEARRKNLDVRFAVSVYRLYPTGDHPGNPSWHCGEDSESNTLVQDGKPGIILTLSSHETGVSPILFARQPVELGYNDHATWNDVHAQIERQNIATSEVPDGTMVGYEPGTLHKVQETRMRGWRFCFQAVMSNKPLPKNGGLLVREAPVYKKEDKIYSGW</sequence>
<comment type="caution">
    <text evidence="1">The sequence shown here is derived from an EMBL/GenBank/DDBJ whole genome shotgun (WGS) entry which is preliminary data.</text>
</comment>